<dbReference type="Gene3D" id="2.60.40.420">
    <property type="entry name" value="Cupredoxins - blue copper proteins"/>
    <property type="match status" value="1"/>
</dbReference>
<comment type="caution">
    <text evidence="16">The sequence shown here is derived from an EMBL/GenBank/DDBJ whole genome shotgun (WGS) entry which is preliminary data.</text>
</comment>
<organism evidence="16 17">
    <name type="scientific">Gillisia mitskevichiae</name>
    <dbReference type="NCBI Taxonomy" id="270921"/>
    <lineage>
        <taxon>Bacteria</taxon>
        <taxon>Pseudomonadati</taxon>
        <taxon>Bacteroidota</taxon>
        <taxon>Flavobacteriia</taxon>
        <taxon>Flavobacteriales</taxon>
        <taxon>Flavobacteriaceae</taxon>
        <taxon>Gillisia</taxon>
    </lineage>
</organism>
<dbReference type="PROSITE" id="PS50999">
    <property type="entry name" value="COX2_TM"/>
    <property type="match status" value="1"/>
</dbReference>
<feature type="transmembrane region" description="Helical" evidence="13">
    <location>
        <begin position="46"/>
        <end position="69"/>
    </location>
</feature>
<gene>
    <name evidence="16" type="ORF">BC962_0912</name>
</gene>
<dbReference type="SUPFAM" id="SSF49503">
    <property type="entry name" value="Cupredoxins"/>
    <property type="match status" value="1"/>
</dbReference>
<feature type="domain" description="Cytochrome oxidase subunit II transmembrane region profile" evidence="15">
    <location>
        <begin position="66"/>
        <end position="161"/>
    </location>
</feature>
<sequence length="384" mass="44389">MTVFLIIIVIALFAVTVWQMSKIFDLSRDTTHTDSSQIANEKDNKVNGYLMLMFVVFLYVISIYCFWHYSKFYLPEASSEHGSEVDNLMFISIALIMFVQVLTQGLLHWFAYKYRGEKGKKALFFADNDKLEFIWTIIPVIVLAGLIIYGLFTWSDIMNINEEDDPLVIEIYAYQFDWRARYSGEDNTLGKANVRFIQGVNQLGVDESDSYGNDDVIINELHLPVGRPVLFKFRSQDVLHSAFFPHFRAQMNVVPGMITQFGFTPTITSEDIRASEYMVEKVARINEIRKEKSKELMAAGEVPLDSYEFDYYLLCNKICGQGHYNMQMKIVVESEEDYNAWMKEQQTFGETMAAQKETKEDVPVELEEAPMETEEVAVVEKKNN</sequence>
<feature type="compositionally biased region" description="Acidic residues" evidence="12">
    <location>
        <begin position="363"/>
        <end position="377"/>
    </location>
</feature>
<evidence type="ECO:0000256" key="9">
    <source>
        <dbReference type="ARBA" id="ARBA00022989"/>
    </source>
</evidence>
<dbReference type="GO" id="GO:0004129">
    <property type="term" value="F:cytochrome-c oxidase activity"/>
    <property type="evidence" value="ECO:0007669"/>
    <property type="project" value="UniProtKB-EC"/>
</dbReference>
<evidence type="ECO:0000313" key="17">
    <source>
        <dbReference type="Proteomes" id="UP000276282"/>
    </source>
</evidence>
<keyword evidence="7" id="KW-1278">Translocase</keyword>
<evidence type="ECO:0000256" key="2">
    <source>
        <dbReference type="ARBA" id="ARBA00007866"/>
    </source>
</evidence>
<reference evidence="16 17" key="1">
    <citation type="submission" date="2018-10" db="EMBL/GenBank/DDBJ databases">
        <title>Genomic Encyclopedia of Archaeal and Bacterial Type Strains, Phase II (KMG-II): from individual species to whole genera.</title>
        <authorList>
            <person name="Goeker M."/>
        </authorList>
    </citation>
    <scope>NUCLEOTIDE SEQUENCE [LARGE SCALE GENOMIC DNA]</scope>
    <source>
        <strain evidence="16 17">DSM 19839</strain>
    </source>
</reference>
<dbReference type="GO" id="GO:0016020">
    <property type="term" value="C:membrane"/>
    <property type="evidence" value="ECO:0007669"/>
    <property type="project" value="UniProtKB-SubCell"/>
</dbReference>
<evidence type="ECO:0000256" key="7">
    <source>
        <dbReference type="ARBA" id="ARBA00022967"/>
    </source>
</evidence>
<protein>
    <recommendedName>
        <fullName evidence="3">cytochrome-c oxidase</fullName>
        <ecNumber evidence="3">7.1.1.9</ecNumber>
    </recommendedName>
    <alternativeName>
        <fullName evidence="11">Cytochrome c oxidase polypeptide II</fullName>
    </alternativeName>
</protein>
<accession>A0A495PZJ2</accession>
<dbReference type="RefSeq" id="WP_121344682.1">
    <property type="nucleotide sequence ID" value="NZ_RBLG01000001.1"/>
</dbReference>
<evidence type="ECO:0000256" key="1">
    <source>
        <dbReference type="ARBA" id="ARBA00004141"/>
    </source>
</evidence>
<evidence type="ECO:0000256" key="8">
    <source>
        <dbReference type="ARBA" id="ARBA00022982"/>
    </source>
</evidence>
<dbReference type="InterPro" id="IPR045187">
    <property type="entry name" value="CcO_II"/>
</dbReference>
<dbReference type="AlphaFoldDB" id="A0A495PZJ2"/>
<keyword evidence="9 13" id="KW-1133">Transmembrane helix</keyword>
<evidence type="ECO:0000256" key="4">
    <source>
        <dbReference type="ARBA" id="ARBA00022448"/>
    </source>
</evidence>
<evidence type="ECO:0000256" key="5">
    <source>
        <dbReference type="ARBA" id="ARBA00022660"/>
    </source>
</evidence>
<evidence type="ECO:0000256" key="11">
    <source>
        <dbReference type="ARBA" id="ARBA00031389"/>
    </source>
</evidence>
<keyword evidence="5" id="KW-0679">Respiratory chain</keyword>
<name>A0A495PZJ2_9FLAO</name>
<evidence type="ECO:0000256" key="12">
    <source>
        <dbReference type="SAM" id="MobiDB-lite"/>
    </source>
</evidence>
<evidence type="ECO:0000256" key="10">
    <source>
        <dbReference type="ARBA" id="ARBA00023136"/>
    </source>
</evidence>
<keyword evidence="10 13" id="KW-0472">Membrane</keyword>
<dbReference type="InterPro" id="IPR008972">
    <property type="entry name" value="Cupredoxin"/>
</dbReference>
<feature type="transmembrane region" description="Helical" evidence="13">
    <location>
        <begin position="133"/>
        <end position="152"/>
    </location>
</feature>
<evidence type="ECO:0000256" key="13">
    <source>
        <dbReference type="SAM" id="Phobius"/>
    </source>
</evidence>
<dbReference type="Pfam" id="PF02790">
    <property type="entry name" value="COX2_TM"/>
    <property type="match status" value="1"/>
</dbReference>
<dbReference type="InterPro" id="IPR011759">
    <property type="entry name" value="Cyt_c_oxidase_su2_TM_dom"/>
</dbReference>
<comment type="similarity">
    <text evidence="2">Belongs to the cytochrome c oxidase subunit 2 family.</text>
</comment>
<dbReference type="Gene3D" id="1.10.287.90">
    <property type="match status" value="1"/>
</dbReference>
<dbReference type="GO" id="GO:0042773">
    <property type="term" value="P:ATP synthesis coupled electron transport"/>
    <property type="evidence" value="ECO:0007669"/>
    <property type="project" value="TreeGrafter"/>
</dbReference>
<feature type="transmembrane region" description="Helical" evidence="13">
    <location>
        <begin position="89"/>
        <end position="112"/>
    </location>
</feature>
<keyword evidence="17" id="KW-1185">Reference proteome</keyword>
<comment type="subcellular location">
    <subcellularLocation>
        <location evidence="1">Membrane</location>
        <topology evidence="1">Multi-pass membrane protein</topology>
    </subcellularLocation>
</comment>
<dbReference type="PANTHER" id="PTHR22888:SF9">
    <property type="entry name" value="CYTOCHROME C OXIDASE SUBUNIT 2"/>
    <property type="match status" value="1"/>
</dbReference>
<dbReference type="PANTHER" id="PTHR22888">
    <property type="entry name" value="CYTOCHROME C OXIDASE, SUBUNIT II"/>
    <property type="match status" value="1"/>
</dbReference>
<dbReference type="GO" id="GO:0005507">
    <property type="term" value="F:copper ion binding"/>
    <property type="evidence" value="ECO:0007669"/>
    <property type="project" value="InterPro"/>
</dbReference>
<keyword evidence="6 13" id="KW-0812">Transmembrane</keyword>
<dbReference type="Proteomes" id="UP000276282">
    <property type="component" value="Unassembled WGS sequence"/>
</dbReference>
<dbReference type="OrthoDB" id="9781261at2"/>
<keyword evidence="8" id="KW-0249">Electron transport</keyword>
<evidence type="ECO:0000259" key="14">
    <source>
        <dbReference type="PROSITE" id="PS50857"/>
    </source>
</evidence>
<dbReference type="EMBL" id="RBLG01000001">
    <property type="protein sequence ID" value="RKS55937.1"/>
    <property type="molecule type" value="Genomic_DNA"/>
</dbReference>
<proteinExistence type="inferred from homology"/>
<evidence type="ECO:0000256" key="6">
    <source>
        <dbReference type="ARBA" id="ARBA00022692"/>
    </source>
</evidence>
<evidence type="ECO:0000256" key="3">
    <source>
        <dbReference type="ARBA" id="ARBA00012949"/>
    </source>
</evidence>
<feature type="transmembrane region" description="Helical" evidence="13">
    <location>
        <begin position="6"/>
        <end position="25"/>
    </location>
</feature>
<dbReference type="PROSITE" id="PS50857">
    <property type="entry name" value="COX2_CUA"/>
    <property type="match status" value="1"/>
</dbReference>
<evidence type="ECO:0000313" key="16">
    <source>
        <dbReference type="EMBL" id="RKS55937.1"/>
    </source>
</evidence>
<keyword evidence="4" id="KW-0813">Transport</keyword>
<dbReference type="InterPro" id="IPR002429">
    <property type="entry name" value="CcO_II-like_C"/>
</dbReference>
<dbReference type="SUPFAM" id="SSF81464">
    <property type="entry name" value="Cytochrome c oxidase subunit II-like, transmembrane region"/>
    <property type="match status" value="1"/>
</dbReference>
<feature type="domain" description="Cytochrome oxidase subunit II copper A binding" evidence="14">
    <location>
        <begin position="164"/>
        <end position="344"/>
    </location>
</feature>
<feature type="region of interest" description="Disordered" evidence="12">
    <location>
        <begin position="361"/>
        <end position="384"/>
    </location>
</feature>
<dbReference type="InterPro" id="IPR036257">
    <property type="entry name" value="Cyt_c_oxidase_su2_TM_sf"/>
</dbReference>
<dbReference type="EC" id="7.1.1.9" evidence="3"/>
<evidence type="ECO:0000259" key="15">
    <source>
        <dbReference type="PROSITE" id="PS50999"/>
    </source>
</evidence>